<dbReference type="RefSeq" id="WP_188986117.1">
    <property type="nucleotide sequence ID" value="NZ_BMPO01000014.1"/>
</dbReference>
<keyword evidence="4" id="KW-1185">Reference proteome</keyword>
<organism evidence="3 4">
    <name type="scientific">Pseudomonas matsuisoli</name>
    <dbReference type="NCBI Taxonomy" id="1515666"/>
    <lineage>
        <taxon>Bacteria</taxon>
        <taxon>Pseudomonadati</taxon>
        <taxon>Pseudomonadota</taxon>
        <taxon>Gammaproteobacteria</taxon>
        <taxon>Pseudomonadales</taxon>
        <taxon>Pseudomonadaceae</taxon>
        <taxon>Pseudomonas</taxon>
    </lineage>
</organism>
<evidence type="ECO:0000256" key="1">
    <source>
        <dbReference type="SAM" id="SignalP"/>
    </source>
</evidence>
<comment type="caution">
    <text evidence="3">The sequence shown here is derived from an EMBL/GenBank/DDBJ whole genome shotgun (WGS) entry which is preliminary data.</text>
</comment>
<dbReference type="PROSITE" id="PS51257">
    <property type="entry name" value="PROKAR_LIPOPROTEIN"/>
    <property type="match status" value="1"/>
</dbReference>
<dbReference type="Gene3D" id="3.90.640.20">
    <property type="entry name" value="Heat-shock cognate protein, ATPase"/>
    <property type="match status" value="1"/>
</dbReference>
<accession>A0A917V1X4</accession>
<protein>
    <submittedName>
        <fullName evidence="3">DUF3298 domain-containing protein</fullName>
    </submittedName>
</protein>
<reference evidence="3" key="2">
    <citation type="submission" date="2020-09" db="EMBL/GenBank/DDBJ databases">
        <authorList>
            <person name="Sun Q."/>
            <person name="Ohkuma M."/>
        </authorList>
    </citation>
    <scope>NUCLEOTIDE SEQUENCE</scope>
    <source>
        <strain evidence="3">JCM 30078</strain>
    </source>
</reference>
<reference evidence="3" key="1">
    <citation type="journal article" date="2014" name="Int. J. Syst. Evol. Microbiol.">
        <title>Complete genome sequence of Corynebacterium casei LMG S-19264T (=DSM 44701T), isolated from a smear-ripened cheese.</title>
        <authorList>
            <consortium name="US DOE Joint Genome Institute (JGI-PGF)"/>
            <person name="Walter F."/>
            <person name="Albersmeier A."/>
            <person name="Kalinowski J."/>
            <person name="Ruckert C."/>
        </authorList>
    </citation>
    <scope>NUCLEOTIDE SEQUENCE</scope>
    <source>
        <strain evidence="3">JCM 30078</strain>
    </source>
</reference>
<sequence>MISKKLAKLISTSTLALALAACQSQTLLPKRGAEYQSVKWEHQQPGCESADCPAVNVDTLRFLTERELNPIIEQRLLEFTRAQDDAPMVDSLQAYEDAFLQQAEPGWMSYLQAKVREQDDQIILIELSSYLFTGGAHGMPGRGFINYDVKAKRVLALDDMIIPGMENAFWEKARQAHQRWLKHEGLEENTEYLEMWPFQQTENVALGQKAVYLKYDVYAIAPYAAGHPELTIPYSELKGVLRPEFLR</sequence>
<proteinExistence type="predicted"/>
<dbReference type="InterPro" id="IPR021729">
    <property type="entry name" value="DUF3298"/>
</dbReference>
<feature type="domain" description="DUF3298" evidence="2">
    <location>
        <begin position="158"/>
        <end position="235"/>
    </location>
</feature>
<gene>
    <name evidence="3" type="ORF">GCM10009304_40760</name>
</gene>
<evidence type="ECO:0000259" key="2">
    <source>
        <dbReference type="Pfam" id="PF11738"/>
    </source>
</evidence>
<keyword evidence="1" id="KW-0732">Signal</keyword>
<evidence type="ECO:0000313" key="3">
    <source>
        <dbReference type="EMBL" id="GGK10605.1"/>
    </source>
</evidence>
<dbReference type="InterPro" id="IPR037126">
    <property type="entry name" value="PdaC/RsiV-like_sf"/>
</dbReference>
<dbReference type="AlphaFoldDB" id="A0A917V1X4"/>
<dbReference type="Gene3D" id="3.30.565.40">
    <property type="entry name" value="Fervidobacterium nodosum Rt17-B1 like"/>
    <property type="match status" value="1"/>
</dbReference>
<dbReference type="Pfam" id="PF11738">
    <property type="entry name" value="DUF3298"/>
    <property type="match status" value="1"/>
</dbReference>
<evidence type="ECO:0000313" key="4">
    <source>
        <dbReference type="Proteomes" id="UP000635983"/>
    </source>
</evidence>
<feature type="chain" id="PRO_5037388071" evidence="1">
    <location>
        <begin position="21"/>
        <end position="247"/>
    </location>
</feature>
<name>A0A917V1X4_9PSED</name>
<dbReference type="Proteomes" id="UP000635983">
    <property type="component" value="Unassembled WGS sequence"/>
</dbReference>
<dbReference type="EMBL" id="BMPO01000014">
    <property type="protein sequence ID" value="GGK10605.1"/>
    <property type="molecule type" value="Genomic_DNA"/>
</dbReference>
<feature type="signal peptide" evidence="1">
    <location>
        <begin position="1"/>
        <end position="20"/>
    </location>
</feature>